<dbReference type="GO" id="GO:0005737">
    <property type="term" value="C:cytoplasm"/>
    <property type="evidence" value="ECO:0007669"/>
    <property type="project" value="TreeGrafter"/>
</dbReference>
<organism evidence="5 6">
    <name type="scientific">Fomitopsis schrenkii</name>
    <name type="common">Brown rot fungus</name>
    <dbReference type="NCBI Taxonomy" id="2126942"/>
    <lineage>
        <taxon>Eukaryota</taxon>
        <taxon>Fungi</taxon>
        <taxon>Dikarya</taxon>
        <taxon>Basidiomycota</taxon>
        <taxon>Agaricomycotina</taxon>
        <taxon>Agaricomycetes</taxon>
        <taxon>Polyporales</taxon>
        <taxon>Fomitopsis</taxon>
    </lineage>
</organism>
<evidence type="ECO:0000259" key="4">
    <source>
        <dbReference type="SMART" id="SM00484"/>
    </source>
</evidence>
<dbReference type="Pfam" id="PF00867">
    <property type="entry name" value="XPG_I"/>
    <property type="match status" value="1"/>
</dbReference>
<dbReference type="Gene3D" id="1.10.150.20">
    <property type="entry name" value="5' to 3' exonuclease, C-terminal subdomain"/>
    <property type="match status" value="1"/>
</dbReference>
<dbReference type="InterPro" id="IPR006084">
    <property type="entry name" value="XPG/Rad2"/>
</dbReference>
<dbReference type="InterPro" id="IPR029060">
    <property type="entry name" value="PIN-like_dom_sf"/>
</dbReference>
<dbReference type="SMART" id="SM00279">
    <property type="entry name" value="HhH2"/>
    <property type="match status" value="1"/>
</dbReference>
<dbReference type="GO" id="GO:0006281">
    <property type="term" value="P:DNA repair"/>
    <property type="evidence" value="ECO:0007669"/>
    <property type="project" value="UniProtKB-ARBA"/>
</dbReference>
<dbReference type="SMART" id="SM00484">
    <property type="entry name" value="XPGI"/>
    <property type="match status" value="1"/>
</dbReference>
<dbReference type="SUPFAM" id="SSF88723">
    <property type="entry name" value="PIN domain-like"/>
    <property type="match status" value="1"/>
</dbReference>
<keyword evidence="2" id="KW-0540">Nuclease</keyword>
<dbReference type="SUPFAM" id="SSF47807">
    <property type="entry name" value="5' to 3' exonuclease, C-terminal subdomain"/>
    <property type="match status" value="1"/>
</dbReference>
<sequence>MGRGMWAAWSLPPPTKGFRVLSKASANQDSTGLLVLLGATVTNAIEISTPSTPWFPGENVTETWTSRSGDPASFSLVIFGDDKPTILIAELVPTSLGAYTFAVPNVTAGEWELGAADIGNDGTLITQRLHFSPTPHRYRHVLGWYRIIKELTECDVRAICVFDGKERSLAKQLEMERRRHVRRLTAARGALELERLERLRKLAGLLQMFRTLGSPAQEQIAHTLRDLTSSPDGIPPHPPTFPSWLPAVEPWRAVKESELPKHIIRNFLTPSEVFGQLDNSDVSEVLNHDSAAAFVSQCTSQDNHTPLSVTEDATDSHLADDDTLQTAVVELAERDSDIFEEDEDEVFDDLDERDVEDDIFKEDADDAEASEPFRVLSPDGELAPVDELASQLSESSLLETRREPIDPQGIKAPESVHDASNLPRESVTDALRLQAEYNIPLLDPKDIPSALASLYYQFRQSLPKLAALPSTAPTVSPTESITEEEKAALQDEVQTVHAMSKRQNELTSEEGDFWEHLSDAEANKLGADAVEHELAVLAEKSNVISQSYERRTHPPTAETYEESKEILRAMGVPCIESTGPFEAEALASSLVINGYADYVASEDTDVLIYEAPLIRNIASRQGPLVVISGTDVRSTLQLDRAGFIDFALLLGTDFSQRIKNVGPARALRFIRAHGSIERVLQCEPRYPPRVDSTTYLAQVSLARTVFETLPPTPDPELLQPGEYDEDAVIRVLGEYGLHREAMEEYDHTSALSGNFFSDNPTVS</sequence>
<dbReference type="GO" id="GO:0046872">
    <property type="term" value="F:metal ion binding"/>
    <property type="evidence" value="ECO:0007669"/>
    <property type="project" value="UniProtKB-KW"/>
</dbReference>
<accession>S8DWW0</accession>
<keyword evidence="2" id="KW-0378">Hydrolase</keyword>
<dbReference type="PANTHER" id="PTHR11081:SF9">
    <property type="entry name" value="FLAP ENDONUCLEASE 1"/>
    <property type="match status" value="1"/>
</dbReference>
<keyword evidence="2" id="KW-0255">Endonuclease</keyword>
<keyword evidence="6" id="KW-1185">Reference proteome</keyword>
<evidence type="ECO:0000256" key="3">
    <source>
        <dbReference type="ARBA" id="ARBA00022842"/>
    </source>
</evidence>
<dbReference type="InParanoid" id="S8DWW0"/>
<dbReference type="PRINTS" id="PR00853">
    <property type="entry name" value="XPGRADSUPER"/>
</dbReference>
<dbReference type="InterPro" id="IPR006086">
    <property type="entry name" value="XPG-I_dom"/>
</dbReference>
<dbReference type="GO" id="GO:0017108">
    <property type="term" value="F:5'-flap endonuclease activity"/>
    <property type="evidence" value="ECO:0007669"/>
    <property type="project" value="TreeGrafter"/>
</dbReference>
<dbReference type="Proteomes" id="UP000015241">
    <property type="component" value="Unassembled WGS sequence"/>
</dbReference>
<dbReference type="eggNOG" id="KOG2519">
    <property type="taxonomic scope" value="Eukaryota"/>
</dbReference>
<evidence type="ECO:0000256" key="1">
    <source>
        <dbReference type="ARBA" id="ARBA00022723"/>
    </source>
</evidence>
<protein>
    <recommendedName>
        <fullName evidence="4">XPG-I domain-containing protein</fullName>
    </recommendedName>
</protein>
<evidence type="ECO:0000256" key="2">
    <source>
        <dbReference type="ARBA" id="ARBA00022759"/>
    </source>
</evidence>
<evidence type="ECO:0000313" key="5">
    <source>
        <dbReference type="EMBL" id="EPS97097.1"/>
    </source>
</evidence>
<keyword evidence="3" id="KW-0460">Magnesium</keyword>
<keyword evidence="1" id="KW-0479">Metal-binding</keyword>
<dbReference type="Gene3D" id="3.40.50.1010">
    <property type="entry name" value="5'-nuclease"/>
    <property type="match status" value="2"/>
</dbReference>
<dbReference type="EMBL" id="KE504180">
    <property type="protein sequence ID" value="EPS97097.1"/>
    <property type="molecule type" value="Genomic_DNA"/>
</dbReference>
<gene>
    <name evidence="5" type="ORF">FOMPIDRAFT_1062000</name>
</gene>
<dbReference type="GO" id="GO:0008409">
    <property type="term" value="F:5'-3' exonuclease activity"/>
    <property type="evidence" value="ECO:0007669"/>
    <property type="project" value="TreeGrafter"/>
</dbReference>
<evidence type="ECO:0000313" key="6">
    <source>
        <dbReference type="Proteomes" id="UP000015241"/>
    </source>
</evidence>
<dbReference type="InterPro" id="IPR036279">
    <property type="entry name" value="5-3_exonuclease_C_sf"/>
</dbReference>
<dbReference type="GO" id="GO:0005634">
    <property type="term" value="C:nucleus"/>
    <property type="evidence" value="ECO:0007669"/>
    <property type="project" value="TreeGrafter"/>
</dbReference>
<dbReference type="GO" id="GO:0003677">
    <property type="term" value="F:DNA binding"/>
    <property type="evidence" value="ECO:0007669"/>
    <property type="project" value="InterPro"/>
</dbReference>
<proteinExistence type="predicted"/>
<reference evidence="5 6" key="1">
    <citation type="journal article" date="2012" name="Science">
        <title>The Paleozoic origin of enzymatic lignin decomposition reconstructed from 31 fungal genomes.</title>
        <authorList>
            <person name="Floudas D."/>
            <person name="Binder M."/>
            <person name="Riley R."/>
            <person name="Barry K."/>
            <person name="Blanchette R.A."/>
            <person name="Henrissat B."/>
            <person name="Martinez A.T."/>
            <person name="Otillar R."/>
            <person name="Spatafora J.W."/>
            <person name="Yadav J.S."/>
            <person name="Aerts A."/>
            <person name="Benoit I."/>
            <person name="Boyd A."/>
            <person name="Carlson A."/>
            <person name="Copeland A."/>
            <person name="Coutinho P.M."/>
            <person name="de Vries R.P."/>
            <person name="Ferreira P."/>
            <person name="Findley K."/>
            <person name="Foster B."/>
            <person name="Gaskell J."/>
            <person name="Glotzer D."/>
            <person name="Gorecki P."/>
            <person name="Heitman J."/>
            <person name="Hesse C."/>
            <person name="Hori C."/>
            <person name="Igarashi K."/>
            <person name="Jurgens J.A."/>
            <person name="Kallen N."/>
            <person name="Kersten P."/>
            <person name="Kohler A."/>
            <person name="Kuees U."/>
            <person name="Kumar T.K.A."/>
            <person name="Kuo A."/>
            <person name="LaButti K."/>
            <person name="Larrondo L.F."/>
            <person name="Lindquist E."/>
            <person name="Ling A."/>
            <person name="Lombard V."/>
            <person name="Lucas S."/>
            <person name="Lundell T."/>
            <person name="Martin R."/>
            <person name="McLaughlin D.J."/>
            <person name="Morgenstern I."/>
            <person name="Morin E."/>
            <person name="Murat C."/>
            <person name="Nagy L.G."/>
            <person name="Nolan M."/>
            <person name="Ohm R.A."/>
            <person name="Patyshakuliyeva A."/>
            <person name="Rokas A."/>
            <person name="Ruiz-Duenas F.J."/>
            <person name="Sabat G."/>
            <person name="Salamov A."/>
            <person name="Samejima M."/>
            <person name="Schmutz J."/>
            <person name="Slot J.C."/>
            <person name="St John F."/>
            <person name="Stenlid J."/>
            <person name="Sun H."/>
            <person name="Sun S."/>
            <person name="Syed K."/>
            <person name="Tsang A."/>
            <person name="Wiebenga A."/>
            <person name="Young D."/>
            <person name="Pisabarro A."/>
            <person name="Eastwood D.C."/>
            <person name="Martin F."/>
            <person name="Cullen D."/>
            <person name="Grigoriev I.V."/>
            <person name="Hibbett D.S."/>
        </authorList>
    </citation>
    <scope>NUCLEOTIDE SEQUENCE</scope>
    <source>
        <strain evidence="6">FP-58527</strain>
    </source>
</reference>
<dbReference type="CDD" id="cd09897">
    <property type="entry name" value="H3TH_FEN1-XPG-like"/>
    <property type="match status" value="1"/>
</dbReference>
<dbReference type="InterPro" id="IPR008918">
    <property type="entry name" value="HhH2"/>
</dbReference>
<dbReference type="AlphaFoldDB" id="S8DWW0"/>
<dbReference type="HOGENOM" id="CLU_021984_0_0_1"/>
<name>S8DWW0_FOMSC</name>
<feature type="domain" description="XPG-I" evidence="4">
    <location>
        <begin position="568"/>
        <end position="638"/>
    </location>
</feature>
<dbReference type="OrthoDB" id="31113at2759"/>
<dbReference type="STRING" id="743788.S8DWW0"/>
<dbReference type="PANTHER" id="PTHR11081">
    <property type="entry name" value="FLAP ENDONUCLEASE FAMILY MEMBER"/>
    <property type="match status" value="1"/>
</dbReference>